<comment type="caution">
    <text evidence="3">The sequence shown here is derived from an EMBL/GenBank/DDBJ whole genome shotgun (WGS) entry which is preliminary data.</text>
</comment>
<evidence type="ECO:0008006" key="5">
    <source>
        <dbReference type="Google" id="ProtNLM"/>
    </source>
</evidence>
<evidence type="ECO:0000313" key="4">
    <source>
        <dbReference type="Proteomes" id="UP001165641"/>
    </source>
</evidence>
<gene>
    <name evidence="3" type="ORF">PAF17_05540</name>
</gene>
<feature type="chain" id="PRO_5047333932" description="AAA+ family ATPase" evidence="2">
    <location>
        <begin position="22"/>
        <end position="134"/>
    </location>
</feature>
<keyword evidence="4" id="KW-1185">Reference proteome</keyword>
<organism evidence="3 4">
    <name type="scientific">Paracoccus onchidii</name>
    <dbReference type="NCBI Taxonomy" id="3017813"/>
    <lineage>
        <taxon>Bacteria</taxon>
        <taxon>Pseudomonadati</taxon>
        <taxon>Pseudomonadota</taxon>
        <taxon>Alphaproteobacteria</taxon>
        <taxon>Rhodobacterales</taxon>
        <taxon>Paracoccaceae</taxon>
        <taxon>Paracoccus</taxon>
    </lineage>
</organism>
<dbReference type="RefSeq" id="WP_271888097.1">
    <property type="nucleotide sequence ID" value="NZ_JAQBIE010000005.1"/>
</dbReference>
<keyword evidence="2" id="KW-0732">Signal</keyword>
<accession>A0ABT4ZE52</accession>
<feature type="compositionally biased region" description="Basic and acidic residues" evidence="1">
    <location>
        <begin position="90"/>
        <end position="100"/>
    </location>
</feature>
<dbReference type="Proteomes" id="UP001165641">
    <property type="component" value="Unassembled WGS sequence"/>
</dbReference>
<name>A0ABT4ZE52_9RHOB</name>
<proteinExistence type="predicted"/>
<feature type="region of interest" description="Disordered" evidence="1">
    <location>
        <begin position="90"/>
        <end position="134"/>
    </location>
</feature>
<protein>
    <recommendedName>
        <fullName evidence="5">AAA+ family ATPase</fullName>
    </recommendedName>
</protein>
<dbReference type="EMBL" id="JAQBIE010000005">
    <property type="protein sequence ID" value="MDB6176970.1"/>
    <property type="molecule type" value="Genomic_DNA"/>
</dbReference>
<reference evidence="3" key="1">
    <citation type="submission" date="2022-12" db="EMBL/GenBank/DDBJ databases">
        <title>Paracoccus onchidii sp. nov., isolated from a marine invertebrate from the South China Sea.</title>
        <authorList>
            <person name="Xu S."/>
            <person name="Liu Z."/>
            <person name="Xu Y."/>
        </authorList>
    </citation>
    <scope>NUCLEOTIDE SEQUENCE</scope>
    <source>
        <strain evidence="3">Z330</strain>
    </source>
</reference>
<sequence>MKQHSFIAALFFLSATMPVSAQEPEGNGSGLLQRGIENLMQDFIDDIGPDLNRLGEDMSGALSRMAPVFEDLSTMVDDMENYQMPERLENGDIIIRRRADAPPPPPLGPGLQDPDRFQTEPDIPINPDAPEIEL</sequence>
<evidence type="ECO:0000256" key="2">
    <source>
        <dbReference type="SAM" id="SignalP"/>
    </source>
</evidence>
<evidence type="ECO:0000256" key="1">
    <source>
        <dbReference type="SAM" id="MobiDB-lite"/>
    </source>
</evidence>
<evidence type="ECO:0000313" key="3">
    <source>
        <dbReference type="EMBL" id="MDB6176970.1"/>
    </source>
</evidence>
<feature type="signal peptide" evidence="2">
    <location>
        <begin position="1"/>
        <end position="21"/>
    </location>
</feature>